<evidence type="ECO:0000313" key="1">
    <source>
        <dbReference type="EMBL" id="GFC85965.1"/>
    </source>
</evidence>
<dbReference type="EMBL" id="BKCJ011102744">
    <property type="protein sequence ID" value="GFC85965.1"/>
    <property type="molecule type" value="Genomic_DNA"/>
</dbReference>
<gene>
    <name evidence="1" type="ORF">Tci_857935</name>
</gene>
<organism evidence="1">
    <name type="scientific">Tanacetum cinerariifolium</name>
    <name type="common">Dalmatian daisy</name>
    <name type="synonym">Chrysanthemum cinerariifolium</name>
    <dbReference type="NCBI Taxonomy" id="118510"/>
    <lineage>
        <taxon>Eukaryota</taxon>
        <taxon>Viridiplantae</taxon>
        <taxon>Streptophyta</taxon>
        <taxon>Embryophyta</taxon>
        <taxon>Tracheophyta</taxon>
        <taxon>Spermatophyta</taxon>
        <taxon>Magnoliopsida</taxon>
        <taxon>eudicotyledons</taxon>
        <taxon>Gunneridae</taxon>
        <taxon>Pentapetalae</taxon>
        <taxon>asterids</taxon>
        <taxon>campanulids</taxon>
        <taxon>Asterales</taxon>
        <taxon>Asteraceae</taxon>
        <taxon>Asteroideae</taxon>
        <taxon>Anthemideae</taxon>
        <taxon>Anthemidinae</taxon>
        <taxon>Tanacetum</taxon>
    </lineage>
</organism>
<proteinExistence type="predicted"/>
<reference evidence="1" key="1">
    <citation type="journal article" date="2019" name="Sci. Rep.">
        <title>Draft genome of Tanacetum cinerariifolium, the natural source of mosquito coil.</title>
        <authorList>
            <person name="Yamashiro T."/>
            <person name="Shiraishi A."/>
            <person name="Satake H."/>
            <person name="Nakayama K."/>
        </authorList>
    </citation>
    <scope>NUCLEOTIDE SEQUENCE</scope>
</reference>
<comment type="caution">
    <text evidence="1">The sequence shown here is derived from an EMBL/GenBank/DDBJ whole genome shotgun (WGS) entry which is preliminary data.</text>
</comment>
<accession>A0A699RIX1</accession>
<sequence>VMWYGGGDLVVLVSVMETMVRRWCRSGCGDNVDGGCDDVVVLARQAAAAIVVLRLRGDGSVADMVVCR</sequence>
<protein>
    <submittedName>
        <fullName evidence="1">Uncharacterized protein</fullName>
    </submittedName>
</protein>
<name>A0A699RIX1_TANCI</name>
<feature type="non-terminal residue" evidence="1">
    <location>
        <position position="1"/>
    </location>
</feature>
<dbReference type="AlphaFoldDB" id="A0A699RIX1"/>